<dbReference type="EMBL" id="LT598496">
    <property type="protein sequence ID" value="SBV25080.1"/>
    <property type="molecule type" value="Genomic_DNA"/>
</dbReference>
<organism evidence="1 2">
    <name type="scientific">Micromonospora krabiensis</name>
    <dbReference type="NCBI Taxonomy" id="307121"/>
    <lineage>
        <taxon>Bacteria</taxon>
        <taxon>Bacillati</taxon>
        <taxon>Actinomycetota</taxon>
        <taxon>Actinomycetes</taxon>
        <taxon>Micromonosporales</taxon>
        <taxon>Micromonosporaceae</taxon>
        <taxon>Micromonospora</taxon>
    </lineage>
</organism>
<sequence>MTGSTATRPRRAGASRLAALLAGVVLVTLVAAGCGVRPSGVVTGRPAPDGPTEGARLYLVRQGELAPVVRPAQEFLSSEQVVGLLAQGPNERERSQGFTTEVPAGLVPAAPPVATPGAVGFTLTMTGPVTTLSTIAADQITCTMWDAPGFANRGRKPLPVTIAGSDGARAPRVCPL</sequence>
<dbReference type="RefSeq" id="WP_231922182.1">
    <property type="nucleotide sequence ID" value="NZ_JBHRWG010000002.1"/>
</dbReference>
<name>A0A1C3MXL9_9ACTN</name>
<gene>
    <name evidence="1" type="ORF">GA0070620_0549</name>
</gene>
<dbReference type="STRING" id="307121.GA0070620_0549"/>
<dbReference type="Proteomes" id="UP000199393">
    <property type="component" value="Chromosome I"/>
</dbReference>
<reference evidence="2" key="1">
    <citation type="submission" date="2016-06" db="EMBL/GenBank/DDBJ databases">
        <authorList>
            <person name="Varghese N."/>
            <person name="Submissions Spin"/>
        </authorList>
    </citation>
    <scope>NUCLEOTIDE SEQUENCE [LARGE SCALE GENOMIC DNA]</scope>
    <source>
        <strain evidence="2">DSM 45344</strain>
    </source>
</reference>
<dbReference type="AlphaFoldDB" id="A0A1C3MXL9"/>
<evidence type="ECO:0008006" key="3">
    <source>
        <dbReference type="Google" id="ProtNLM"/>
    </source>
</evidence>
<keyword evidence="2" id="KW-1185">Reference proteome</keyword>
<evidence type="ECO:0000313" key="1">
    <source>
        <dbReference type="EMBL" id="SBV25080.1"/>
    </source>
</evidence>
<dbReference type="PATRIC" id="fig|307121.4.peg.564"/>
<accession>A0A1C3MXL9</accession>
<protein>
    <recommendedName>
        <fullName evidence="3">Sporulation and spore germination</fullName>
    </recommendedName>
</protein>
<evidence type="ECO:0000313" key="2">
    <source>
        <dbReference type="Proteomes" id="UP000199393"/>
    </source>
</evidence>
<proteinExistence type="predicted"/>